<accession>A0A3S4AYZ4</accession>
<name>A0A3S4AYZ4_9BRAD</name>
<evidence type="ECO:0000313" key="3">
    <source>
        <dbReference type="Proteomes" id="UP000289200"/>
    </source>
</evidence>
<feature type="compositionally biased region" description="Low complexity" evidence="1">
    <location>
        <begin position="246"/>
        <end position="266"/>
    </location>
</feature>
<feature type="region of interest" description="Disordered" evidence="1">
    <location>
        <begin position="178"/>
        <end position="230"/>
    </location>
</feature>
<feature type="compositionally biased region" description="Low complexity" evidence="1">
    <location>
        <begin position="59"/>
        <end position="71"/>
    </location>
</feature>
<organism evidence="2 3">
    <name type="scientific">Rhodoplanes serenus</name>
    <dbReference type="NCBI Taxonomy" id="200615"/>
    <lineage>
        <taxon>Bacteria</taxon>
        <taxon>Pseudomonadati</taxon>
        <taxon>Pseudomonadota</taxon>
        <taxon>Alphaproteobacteria</taxon>
        <taxon>Hyphomicrobiales</taxon>
        <taxon>Nitrobacteraceae</taxon>
        <taxon>Rhodoplanes</taxon>
    </lineage>
</organism>
<proteinExistence type="predicted"/>
<comment type="caution">
    <text evidence="2">The sequence shown here is derived from an EMBL/GenBank/DDBJ whole genome shotgun (WGS) entry which is preliminary data.</text>
</comment>
<feature type="compositionally biased region" description="Low complexity" evidence="1">
    <location>
        <begin position="104"/>
        <end position="115"/>
    </location>
</feature>
<feature type="region of interest" description="Disordered" evidence="1">
    <location>
        <begin position="59"/>
        <end position="115"/>
    </location>
</feature>
<feature type="compositionally biased region" description="Polar residues" evidence="1">
    <location>
        <begin position="86"/>
        <end position="102"/>
    </location>
</feature>
<protein>
    <submittedName>
        <fullName evidence="2">Uncharacterized protein</fullName>
    </submittedName>
</protein>
<sequence length="383" mass="39698">MAVRLPSSSVASTVAGAIFTLSIASSRADSVRLASTSRSPNRFSGVSLHGEVAGAAGVPRGPAAGVAAEPATASTRPVRSRRSDSRLPSTNGFAPANDTDTAPRSRPWSTRPLRLSSLSTGPALVRLALSVAGVRNRRGASMVASIGTARPSARREGASAAAVRRTVAVPRRASRCRLERPPAAGSEAARSWSTRISAVSPPSRTTTVPLSSTSVPTETGASSGSRLSLAPPRPRVLRWAAARAARANSGSVRRTGRVSVSSAMRSRPPHRSPSPMAAWTRSMRAISSEPTASRRRTSARVSPVDGHRVRRASPATSSARSWRARASRPNLSISPAAGMPWRAASAITISTAAAARAAIFLGTMSGASCAGTAHRTRRNDGFK</sequence>
<dbReference type="AlphaFoldDB" id="A0A3S4AYZ4"/>
<gene>
    <name evidence="2" type="ORF">RHODGE_RHODGE_00786</name>
</gene>
<dbReference type="Proteomes" id="UP000289200">
    <property type="component" value="Unassembled WGS sequence"/>
</dbReference>
<reference evidence="3" key="1">
    <citation type="submission" date="2018-10" db="EMBL/GenBank/DDBJ databases">
        <authorList>
            <person name="Peiro R."/>
            <person name="Begona"/>
            <person name="Cbmso G."/>
            <person name="Lopez M."/>
            <person name="Gonzalez S."/>
            <person name="Sacristan E."/>
            <person name="Castillo E."/>
        </authorList>
    </citation>
    <scope>NUCLEOTIDE SEQUENCE [LARGE SCALE GENOMIC DNA]</scope>
</reference>
<feature type="compositionally biased region" description="Low complexity" evidence="1">
    <location>
        <begin position="312"/>
        <end position="321"/>
    </location>
</feature>
<feature type="compositionally biased region" description="Low complexity" evidence="1">
    <location>
        <begin position="197"/>
        <end position="219"/>
    </location>
</feature>
<dbReference type="EMBL" id="UWOC01000049">
    <property type="protein sequence ID" value="VCU07703.1"/>
    <property type="molecule type" value="Genomic_DNA"/>
</dbReference>
<feature type="region of interest" description="Disordered" evidence="1">
    <location>
        <begin position="246"/>
        <end position="323"/>
    </location>
</feature>
<keyword evidence="3" id="KW-1185">Reference proteome</keyword>
<evidence type="ECO:0000313" key="2">
    <source>
        <dbReference type="EMBL" id="VCU07703.1"/>
    </source>
</evidence>
<evidence type="ECO:0000256" key="1">
    <source>
        <dbReference type="SAM" id="MobiDB-lite"/>
    </source>
</evidence>